<evidence type="ECO:0000259" key="3">
    <source>
        <dbReference type="Pfam" id="PF23247"/>
    </source>
</evidence>
<dbReference type="PANTHER" id="PTHR33463">
    <property type="entry name" value="NB-ARC DOMAIN-CONTAINING PROTEIN-RELATED"/>
    <property type="match status" value="1"/>
</dbReference>
<organism evidence="4">
    <name type="scientific">Solanum chilense</name>
    <name type="common">Tomato</name>
    <name type="synonym">Lycopersicon chilense</name>
    <dbReference type="NCBI Taxonomy" id="4083"/>
    <lineage>
        <taxon>Eukaryota</taxon>
        <taxon>Viridiplantae</taxon>
        <taxon>Streptophyta</taxon>
        <taxon>Embryophyta</taxon>
        <taxon>Tracheophyta</taxon>
        <taxon>Spermatophyta</taxon>
        <taxon>Magnoliopsida</taxon>
        <taxon>eudicotyledons</taxon>
        <taxon>Gunneridae</taxon>
        <taxon>Pentapetalae</taxon>
        <taxon>asterids</taxon>
        <taxon>lamiids</taxon>
        <taxon>Solanales</taxon>
        <taxon>Solanaceae</taxon>
        <taxon>Solanoideae</taxon>
        <taxon>Solaneae</taxon>
        <taxon>Solanum</taxon>
        <taxon>Solanum subgen. Lycopersicon</taxon>
    </lineage>
</organism>
<accession>A0A6N2B4S7</accession>
<evidence type="ECO:0000256" key="2">
    <source>
        <dbReference type="SAM" id="Coils"/>
    </source>
</evidence>
<reference evidence="4" key="1">
    <citation type="submission" date="2019-05" db="EMBL/GenBank/DDBJ databases">
        <title>The de novo reference genome and transcriptome assemblies of the wild tomato species Solanum chilense.</title>
        <authorList>
            <person name="Stam R."/>
            <person name="Nosenko T."/>
            <person name="Hoerger A.C."/>
            <person name="Stephan W."/>
            <person name="Seidel M.A."/>
            <person name="Kuhn J.M.M."/>
            <person name="Haberer G."/>
            <person name="Tellier A."/>
        </authorList>
    </citation>
    <scope>NUCLEOTIDE SEQUENCE</scope>
    <source>
        <tissue evidence="4">Mature leaves</tissue>
    </source>
</reference>
<dbReference type="InterPro" id="IPR057135">
    <property type="entry name" value="At4g27190-like_LRR"/>
</dbReference>
<protein>
    <recommendedName>
        <fullName evidence="3">Disease resistance protein At4g27190-like leucine-rich repeats domain-containing protein</fullName>
    </recommendedName>
</protein>
<dbReference type="InterPro" id="IPR032675">
    <property type="entry name" value="LRR_dom_sf"/>
</dbReference>
<dbReference type="PANTHER" id="PTHR33463:SF198">
    <property type="entry name" value="RPP4C3"/>
    <property type="match status" value="1"/>
</dbReference>
<feature type="non-terminal residue" evidence="4">
    <location>
        <position position="244"/>
    </location>
</feature>
<evidence type="ECO:0000313" key="4">
    <source>
        <dbReference type="EMBL" id="TMW88589.1"/>
    </source>
</evidence>
<sequence>MVQVMKFPNLYYLDLHFLECFTHFCTDAVEGIDFPQLQILRFWELPEFQYFWPIDNNSMAGSNPLFDEKVLCPNLEELQLNGANSIAALCSHQLPTDYFSKLKILLLWNCGKLRNLMSPSVARSVLNLQILSIEACQSMEEVITEEEQLVQEMTTKPLFPRLEKLVLEELPKLGHFFLTKHALEFTFLGEVRINSCPEMKTFSLGSVSTHSLDRLIVDYAEVKDNLNKAIQQLFILKEQEACDG</sequence>
<dbReference type="Pfam" id="PF23247">
    <property type="entry name" value="LRR_RPS2"/>
    <property type="match status" value="1"/>
</dbReference>
<feature type="domain" description="Disease resistance protein At4g27190-like leucine-rich repeats" evidence="3">
    <location>
        <begin position="75"/>
        <end position="202"/>
    </location>
</feature>
<dbReference type="InterPro" id="IPR050905">
    <property type="entry name" value="Plant_NBS-LRR"/>
</dbReference>
<evidence type="ECO:0000256" key="1">
    <source>
        <dbReference type="ARBA" id="ARBA00022821"/>
    </source>
</evidence>
<proteinExistence type="predicted"/>
<dbReference type="SUPFAM" id="SSF52047">
    <property type="entry name" value="RNI-like"/>
    <property type="match status" value="1"/>
</dbReference>
<keyword evidence="1" id="KW-0611">Plant defense</keyword>
<name>A0A6N2B4S7_SOLCI</name>
<comment type="caution">
    <text evidence="4">The sequence shown here is derived from an EMBL/GenBank/DDBJ whole genome shotgun (WGS) entry which is preliminary data.</text>
</comment>
<dbReference type="EMBL" id="RXGB01004996">
    <property type="protein sequence ID" value="TMW88589.1"/>
    <property type="molecule type" value="Genomic_DNA"/>
</dbReference>
<dbReference type="Gene3D" id="3.80.10.10">
    <property type="entry name" value="Ribonuclease Inhibitor"/>
    <property type="match status" value="1"/>
</dbReference>
<keyword evidence="2" id="KW-0175">Coiled coil</keyword>
<gene>
    <name evidence="4" type="ORF">EJD97_018361</name>
</gene>
<dbReference type="AlphaFoldDB" id="A0A6N2B4S7"/>
<feature type="coiled-coil region" evidence="2">
    <location>
        <begin position="212"/>
        <end position="239"/>
    </location>
</feature>